<keyword evidence="3 10" id="KW-0812">Transmembrane</keyword>
<gene>
    <name evidence="13" type="ORF">ACFPN9_16790</name>
</gene>
<dbReference type="InterPro" id="IPR004089">
    <property type="entry name" value="MCPsignal_dom"/>
</dbReference>
<evidence type="ECO:0000256" key="9">
    <source>
        <dbReference type="SAM" id="Coils"/>
    </source>
</evidence>
<feature type="transmembrane region" description="Helical" evidence="10">
    <location>
        <begin position="126"/>
        <end position="151"/>
    </location>
</feature>
<dbReference type="PRINTS" id="PR00260">
    <property type="entry name" value="CHEMTRNSDUCR"/>
</dbReference>
<keyword evidence="5 10" id="KW-0472">Membrane</keyword>
<evidence type="ECO:0000256" key="4">
    <source>
        <dbReference type="ARBA" id="ARBA00022989"/>
    </source>
</evidence>
<dbReference type="InterPro" id="IPR035965">
    <property type="entry name" value="PAS-like_dom_sf"/>
</dbReference>
<dbReference type="Gene3D" id="3.30.450.20">
    <property type="entry name" value="PAS domain"/>
    <property type="match status" value="1"/>
</dbReference>
<accession>A0ABW0P2L2</accession>
<feature type="coiled-coil region" evidence="9">
    <location>
        <begin position="323"/>
        <end position="350"/>
    </location>
</feature>
<feature type="domain" description="Methyl-accepting transducer" evidence="11">
    <location>
        <begin position="340"/>
        <end position="573"/>
    </location>
</feature>
<dbReference type="Pfam" id="PF00015">
    <property type="entry name" value="MCPsignal"/>
    <property type="match status" value="1"/>
</dbReference>
<dbReference type="InterPro" id="IPR011620">
    <property type="entry name" value="Sig_transdc_His_kinase_LytS_TM"/>
</dbReference>
<evidence type="ECO:0000256" key="8">
    <source>
        <dbReference type="PROSITE-ProRule" id="PRU00284"/>
    </source>
</evidence>
<dbReference type="Gene3D" id="1.10.287.950">
    <property type="entry name" value="Methyl-accepting chemotaxis protein"/>
    <property type="match status" value="1"/>
</dbReference>
<dbReference type="PROSITE" id="PS50111">
    <property type="entry name" value="CHEMOTAXIS_TRANSDUC_2"/>
    <property type="match status" value="1"/>
</dbReference>
<sequence length="611" mass="64420">MLLELTRGLGYLIVAAVLVPLATQRLGSHHRLRQAIIGLIIAAGGSASMFDPIVVEPGILLDFRNIAAVLAGPLGGPIGAVVTAAVLAAVRVYIGGAGTAAGVVGLVLCATIGLGVSLWLRRSGRSFTMAGFVALSLVAAWMPIAMILVFAEFPRAWDLMRAISGPAATAVNVAGGLLIGFIIKSDHQRIEAMLRLEACTANMPGVLYQKILRPDGTIQHKLANSKIEQFLDVTREEVERDPESWLRWMVPEDREFLAKANAAAAADRTLKPWRFEARHIRDDGSLIWLRTDAAPRRLPDGSICWDGIMTDVTAERTLAQQRHEMDEDRKAAVEELAAQLEAKVGKALQEVASSVRGMHDAANAMAGSAHNTALRAGEVTREAELASRRVGSVAVAAEEIEASIRELTRQTAHADEMVRGAASYVRTTRQDVAGLGAAADKVSSVLDFIEDIAARTNLLALNATIEAARAGAAGRGFAVVAGEVKNLAEQTQKATRDIAATLQDIRGAAATASDAVAQIEGTMTAIEQTSGAIAGVVSRQADIATSITIDAQAVAGSTSAVTSSVGSVAAEVSVTGDAAERVLDVARRVDDQTASLDRYVGEFVGSLRRRL</sequence>
<comment type="similarity">
    <text evidence="7">Belongs to the methyl-accepting chemotaxis (MCP) protein family.</text>
</comment>
<dbReference type="PANTHER" id="PTHR32089:SF112">
    <property type="entry name" value="LYSOZYME-LIKE PROTEIN-RELATED"/>
    <property type="match status" value="1"/>
</dbReference>
<organism evidence="13 14">
    <name type="scientific">Bosea massiliensis</name>
    <dbReference type="NCBI Taxonomy" id="151419"/>
    <lineage>
        <taxon>Bacteria</taxon>
        <taxon>Pseudomonadati</taxon>
        <taxon>Pseudomonadota</taxon>
        <taxon>Alphaproteobacteria</taxon>
        <taxon>Hyphomicrobiales</taxon>
        <taxon>Boseaceae</taxon>
        <taxon>Bosea</taxon>
    </lineage>
</organism>
<dbReference type="SMART" id="SM00283">
    <property type="entry name" value="MA"/>
    <property type="match status" value="1"/>
</dbReference>
<dbReference type="SUPFAM" id="SSF55785">
    <property type="entry name" value="PYP-like sensor domain (PAS domain)"/>
    <property type="match status" value="1"/>
</dbReference>
<feature type="domain" description="PAC" evidence="12">
    <location>
        <begin position="273"/>
        <end position="324"/>
    </location>
</feature>
<dbReference type="CDD" id="cd00130">
    <property type="entry name" value="PAS"/>
    <property type="match status" value="1"/>
</dbReference>
<keyword evidence="4 10" id="KW-1133">Transmembrane helix</keyword>
<evidence type="ECO:0000256" key="5">
    <source>
        <dbReference type="ARBA" id="ARBA00023136"/>
    </source>
</evidence>
<evidence type="ECO:0000259" key="12">
    <source>
        <dbReference type="PROSITE" id="PS50113"/>
    </source>
</evidence>
<evidence type="ECO:0000256" key="6">
    <source>
        <dbReference type="ARBA" id="ARBA00023224"/>
    </source>
</evidence>
<dbReference type="InterPro" id="IPR000700">
    <property type="entry name" value="PAS-assoc_C"/>
</dbReference>
<evidence type="ECO:0000256" key="1">
    <source>
        <dbReference type="ARBA" id="ARBA00004651"/>
    </source>
</evidence>
<comment type="caution">
    <text evidence="13">The sequence shown here is derived from an EMBL/GenBank/DDBJ whole genome shotgun (WGS) entry which is preliminary data.</text>
</comment>
<feature type="transmembrane region" description="Helical" evidence="10">
    <location>
        <begin position="6"/>
        <end position="23"/>
    </location>
</feature>
<feature type="transmembrane region" description="Helical" evidence="10">
    <location>
        <begin position="66"/>
        <end position="90"/>
    </location>
</feature>
<comment type="subcellular location">
    <subcellularLocation>
        <location evidence="1">Cell membrane</location>
        <topology evidence="1">Multi-pass membrane protein</topology>
    </subcellularLocation>
</comment>
<proteinExistence type="inferred from homology"/>
<keyword evidence="6 8" id="KW-0807">Transducer</keyword>
<dbReference type="InterPro" id="IPR000014">
    <property type="entry name" value="PAS"/>
</dbReference>
<dbReference type="Pfam" id="PF07694">
    <property type="entry name" value="5TM-5TMR_LYT"/>
    <property type="match status" value="1"/>
</dbReference>
<evidence type="ECO:0000259" key="11">
    <source>
        <dbReference type="PROSITE" id="PS50111"/>
    </source>
</evidence>
<protein>
    <submittedName>
        <fullName evidence="13">Methyl-accepting chemotaxis protein</fullName>
    </submittedName>
</protein>
<evidence type="ECO:0000256" key="10">
    <source>
        <dbReference type="SAM" id="Phobius"/>
    </source>
</evidence>
<evidence type="ECO:0000313" key="13">
    <source>
        <dbReference type="EMBL" id="MFC5506909.1"/>
    </source>
</evidence>
<feature type="transmembrane region" description="Helical" evidence="10">
    <location>
        <begin position="97"/>
        <end position="120"/>
    </location>
</feature>
<dbReference type="Proteomes" id="UP001596060">
    <property type="component" value="Unassembled WGS sequence"/>
</dbReference>
<dbReference type="InterPro" id="IPR013655">
    <property type="entry name" value="PAS_fold_3"/>
</dbReference>
<dbReference type="EMBL" id="JBHSLU010000051">
    <property type="protein sequence ID" value="MFC5506909.1"/>
    <property type="molecule type" value="Genomic_DNA"/>
</dbReference>
<dbReference type="PANTHER" id="PTHR32089">
    <property type="entry name" value="METHYL-ACCEPTING CHEMOTAXIS PROTEIN MCPB"/>
    <property type="match status" value="1"/>
</dbReference>
<keyword evidence="9" id="KW-0175">Coiled coil</keyword>
<dbReference type="InterPro" id="IPR004090">
    <property type="entry name" value="Chemotax_Me-accpt_rcpt"/>
</dbReference>
<feature type="transmembrane region" description="Helical" evidence="10">
    <location>
        <begin position="163"/>
        <end position="183"/>
    </location>
</feature>
<reference evidence="14" key="1">
    <citation type="journal article" date="2019" name="Int. J. Syst. Evol. Microbiol.">
        <title>The Global Catalogue of Microorganisms (GCM) 10K type strain sequencing project: providing services to taxonomists for standard genome sequencing and annotation.</title>
        <authorList>
            <consortium name="The Broad Institute Genomics Platform"/>
            <consortium name="The Broad Institute Genome Sequencing Center for Infectious Disease"/>
            <person name="Wu L."/>
            <person name="Ma J."/>
        </authorList>
    </citation>
    <scope>NUCLEOTIDE SEQUENCE [LARGE SCALE GENOMIC DNA]</scope>
    <source>
        <strain evidence="14">CCUG 43117</strain>
    </source>
</reference>
<name>A0ABW0P2L2_9HYPH</name>
<evidence type="ECO:0000256" key="3">
    <source>
        <dbReference type="ARBA" id="ARBA00022692"/>
    </source>
</evidence>
<keyword evidence="14" id="KW-1185">Reference proteome</keyword>
<feature type="transmembrane region" description="Helical" evidence="10">
    <location>
        <begin position="35"/>
        <end position="54"/>
    </location>
</feature>
<dbReference type="Pfam" id="PF08447">
    <property type="entry name" value="PAS_3"/>
    <property type="match status" value="1"/>
</dbReference>
<dbReference type="PROSITE" id="PS50113">
    <property type="entry name" value="PAC"/>
    <property type="match status" value="1"/>
</dbReference>
<evidence type="ECO:0000313" key="14">
    <source>
        <dbReference type="Proteomes" id="UP001596060"/>
    </source>
</evidence>
<keyword evidence="2" id="KW-1003">Cell membrane</keyword>
<dbReference type="SUPFAM" id="SSF58104">
    <property type="entry name" value="Methyl-accepting chemotaxis protein (MCP) signaling domain"/>
    <property type="match status" value="1"/>
</dbReference>
<dbReference type="RefSeq" id="WP_066718179.1">
    <property type="nucleotide sequence ID" value="NZ_JBHSLU010000051.1"/>
</dbReference>
<evidence type="ECO:0000256" key="2">
    <source>
        <dbReference type="ARBA" id="ARBA00022475"/>
    </source>
</evidence>
<evidence type="ECO:0000256" key="7">
    <source>
        <dbReference type="ARBA" id="ARBA00029447"/>
    </source>
</evidence>